<reference evidence="1 2" key="1">
    <citation type="journal article" date="2014" name="PLoS Genet.">
        <title>Phylogenetically driven sequencing of extremely halophilic archaea reveals strategies for static and dynamic osmo-response.</title>
        <authorList>
            <person name="Becker E.A."/>
            <person name="Seitzer P.M."/>
            <person name="Tritt A."/>
            <person name="Larsen D."/>
            <person name="Krusor M."/>
            <person name="Yao A.I."/>
            <person name="Wu D."/>
            <person name="Madern D."/>
            <person name="Eisen J.A."/>
            <person name="Darling A.E."/>
            <person name="Facciotti M.T."/>
        </authorList>
    </citation>
    <scope>NUCLEOTIDE SEQUENCE [LARGE SCALE GENOMIC DNA]</scope>
    <source>
        <strain evidence="1 2">JCM 10989</strain>
    </source>
</reference>
<name>M0A8D9_9EURY</name>
<comment type="caution">
    <text evidence="1">The sequence shown here is derived from an EMBL/GenBank/DDBJ whole genome shotgun (WGS) entry which is preliminary data.</text>
</comment>
<sequence>MERRALLTSLCFPLFASVSGCLAREQSPRLSQLAVSNFTAEPVRVGVRLTDGSEAAYEDTVSLDANTEDRIVPSTVIDDELPEDHGAAVLEYGLAGSPLETLELSDYVESDCGKVNLNVREETVEAFVSSGC</sequence>
<dbReference type="PATRIC" id="fig|1227493.4.peg.531"/>
<dbReference type="RefSeq" id="WP_006651821.1">
    <property type="nucleotide sequence ID" value="NZ_AOIM01000010.1"/>
</dbReference>
<gene>
    <name evidence="1" type="ORF">C483_02830</name>
</gene>
<evidence type="ECO:0000313" key="2">
    <source>
        <dbReference type="Proteomes" id="UP000011519"/>
    </source>
</evidence>
<dbReference type="AlphaFoldDB" id="M0A8D9"/>
<evidence type="ECO:0000313" key="1">
    <source>
        <dbReference type="EMBL" id="ELY94631.1"/>
    </source>
</evidence>
<dbReference type="PROSITE" id="PS51257">
    <property type="entry name" value="PROKAR_LIPOPROTEIN"/>
    <property type="match status" value="1"/>
</dbReference>
<dbReference type="Proteomes" id="UP000011519">
    <property type="component" value="Unassembled WGS sequence"/>
</dbReference>
<dbReference type="EMBL" id="AOIM01000010">
    <property type="protein sequence ID" value="ELY94631.1"/>
    <property type="molecule type" value="Genomic_DNA"/>
</dbReference>
<accession>M0A8D9</accession>
<organism evidence="1 2">
    <name type="scientific">Natrialba hulunbeirensis JCM 10989</name>
    <dbReference type="NCBI Taxonomy" id="1227493"/>
    <lineage>
        <taxon>Archaea</taxon>
        <taxon>Methanobacteriati</taxon>
        <taxon>Methanobacteriota</taxon>
        <taxon>Stenosarchaea group</taxon>
        <taxon>Halobacteria</taxon>
        <taxon>Halobacteriales</taxon>
        <taxon>Natrialbaceae</taxon>
        <taxon>Natrialba</taxon>
    </lineage>
</organism>
<keyword evidence="2" id="KW-1185">Reference proteome</keyword>
<proteinExistence type="predicted"/>
<evidence type="ECO:0008006" key="3">
    <source>
        <dbReference type="Google" id="ProtNLM"/>
    </source>
</evidence>
<dbReference type="OrthoDB" id="166772at2157"/>
<protein>
    <recommendedName>
        <fullName evidence="3">Lipoprotein</fullName>
    </recommendedName>
</protein>